<reference evidence="2" key="1">
    <citation type="submission" date="2016-11" db="UniProtKB">
        <authorList>
            <consortium name="WormBaseParasite"/>
        </authorList>
    </citation>
    <scope>IDENTIFICATION</scope>
</reference>
<proteinExistence type="predicted"/>
<dbReference type="Proteomes" id="UP000095283">
    <property type="component" value="Unplaced"/>
</dbReference>
<sequence>MKVLFRFMAPNADEVTASTWEPQSTIVLEKFARSGSLVDCQLFGMRRPSRDAGTVISVGRKTRQVMPTVTVSLHFLDLELLTYFANVFISFHNRNLYNKIRYFFTLQMSFMQQGLVLLPRKENARLVNNTF</sequence>
<keyword evidence="1" id="KW-1185">Reference proteome</keyword>
<dbReference type="WBParaSite" id="Hba_12827">
    <property type="protein sequence ID" value="Hba_12827"/>
    <property type="gene ID" value="Hba_12827"/>
</dbReference>
<evidence type="ECO:0000313" key="2">
    <source>
        <dbReference type="WBParaSite" id="Hba_12827"/>
    </source>
</evidence>
<evidence type="ECO:0000313" key="1">
    <source>
        <dbReference type="Proteomes" id="UP000095283"/>
    </source>
</evidence>
<accession>A0A1I7X609</accession>
<name>A0A1I7X609_HETBA</name>
<protein>
    <submittedName>
        <fullName evidence="2">Uncharacterized protein</fullName>
    </submittedName>
</protein>
<dbReference type="AlphaFoldDB" id="A0A1I7X609"/>
<organism evidence="1 2">
    <name type="scientific">Heterorhabditis bacteriophora</name>
    <name type="common">Entomopathogenic nematode worm</name>
    <dbReference type="NCBI Taxonomy" id="37862"/>
    <lineage>
        <taxon>Eukaryota</taxon>
        <taxon>Metazoa</taxon>
        <taxon>Ecdysozoa</taxon>
        <taxon>Nematoda</taxon>
        <taxon>Chromadorea</taxon>
        <taxon>Rhabditida</taxon>
        <taxon>Rhabditina</taxon>
        <taxon>Rhabditomorpha</taxon>
        <taxon>Strongyloidea</taxon>
        <taxon>Heterorhabditidae</taxon>
        <taxon>Heterorhabditis</taxon>
    </lineage>
</organism>